<dbReference type="AlphaFoldDB" id="A0A6G0YW30"/>
<name>A0A6G0YW30_APHCR</name>
<dbReference type="Proteomes" id="UP000478052">
    <property type="component" value="Unassembled WGS sequence"/>
</dbReference>
<keyword evidence="2" id="KW-1185">Reference proteome</keyword>
<accession>A0A6G0YW30</accession>
<gene>
    <name evidence="1" type="ORF">FWK35_00022708</name>
</gene>
<comment type="caution">
    <text evidence="1">The sequence shown here is derived from an EMBL/GenBank/DDBJ whole genome shotgun (WGS) entry which is preliminary data.</text>
</comment>
<sequence length="44" mass="5164">MRGDNLVKPARVADSPIKGLCVTKKCLYPRDPYRTIHCLWRYTK</sequence>
<protein>
    <submittedName>
        <fullName evidence="1">Uncharacterized protein</fullName>
    </submittedName>
</protein>
<evidence type="ECO:0000313" key="2">
    <source>
        <dbReference type="Proteomes" id="UP000478052"/>
    </source>
</evidence>
<dbReference type="EMBL" id="VUJU01002245">
    <property type="protein sequence ID" value="KAF0762010.1"/>
    <property type="molecule type" value="Genomic_DNA"/>
</dbReference>
<organism evidence="1 2">
    <name type="scientific">Aphis craccivora</name>
    <name type="common">Cowpea aphid</name>
    <dbReference type="NCBI Taxonomy" id="307492"/>
    <lineage>
        <taxon>Eukaryota</taxon>
        <taxon>Metazoa</taxon>
        <taxon>Ecdysozoa</taxon>
        <taxon>Arthropoda</taxon>
        <taxon>Hexapoda</taxon>
        <taxon>Insecta</taxon>
        <taxon>Pterygota</taxon>
        <taxon>Neoptera</taxon>
        <taxon>Paraneoptera</taxon>
        <taxon>Hemiptera</taxon>
        <taxon>Sternorrhyncha</taxon>
        <taxon>Aphidomorpha</taxon>
        <taxon>Aphidoidea</taxon>
        <taxon>Aphididae</taxon>
        <taxon>Aphidini</taxon>
        <taxon>Aphis</taxon>
        <taxon>Aphis</taxon>
    </lineage>
</organism>
<evidence type="ECO:0000313" key="1">
    <source>
        <dbReference type="EMBL" id="KAF0762010.1"/>
    </source>
</evidence>
<proteinExistence type="predicted"/>
<reference evidence="1 2" key="1">
    <citation type="submission" date="2019-08" db="EMBL/GenBank/DDBJ databases">
        <title>Whole genome of Aphis craccivora.</title>
        <authorList>
            <person name="Voronova N.V."/>
            <person name="Shulinski R.S."/>
            <person name="Bandarenka Y.V."/>
            <person name="Zhorov D.G."/>
            <person name="Warner D."/>
        </authorList>
    </citation>
    <scope>NUCLEOTIDE SEQUENCE [LARGE SCALE GENOMIC DNA]</scope>
    <source>
        <strain evidence="1">180601</strain>
        <tissue evidence="1">Whole Body</tissue>
    </source>
</reference>